<evidence type="ECO:0000256" key="2">
    <source>
        <dbReference type="SAM" id="MobiDB-lite"/>
    </source>
</evidence>
<dbReference type="PROSITE" id="PS50088">
    <property type="entry name" value="ANK_REPEAT"/>
    <property type="match status" value="1"/>
</dbReference>
<feature type="compositionally biased region" description="Basic and acidic residues" evidence="2">
    <location>
        <begin position="436"/>
        <end position="471"/>
    </location>
</feature>
<dbReference type="Pfam" id="PF12796">
    <property type="entry name" value="Ank_2"/>
    <property type="match status" value="1"/>
</dbReference>
<evidence type="ECO:0000313" key="4">
    <source>
        <dbReference type="EMBL" id="KAJ7360637.1"/>
    </source>
</evidence>
<keyword evidence="1" id="KW-0040">ANK repeat</keyword>
<feature type="region of interest" description="Disordered" evidence="2">
    <location>
        <begin position="330"/>
        <end position="356"/>
    </location>
</feature>
<feature type="domain" description="Ubiquitin-like" evidence="3">
    <location>
        <begin position="31"/>
        <end position="80"/>
    </location>
</feature>
<dbReference type="SMART" id="SM00248">
    <property type="entry name" value="ANK"/>
    <property type="match status" value="1"/>
</dbReference>
<evidence type="ECO:0000259" key="3">
    <source>
        <dbReference type="PROSITE" id="PS50053"/>
    </source>
</evidence>
<feature type="compositionally biased region" description="Basic and acidic residues" evidence="2">
    <location>
        <begin position="396"/>
        <end position="416"/>
    </location>
</feature>
<dbReference type="Gene3D" id="1.25.40.20">
    <property type="entry name" value="Ankyrin repeat-containing domain"/>
    <property type="match status" value="1"/>
</dbReference>
<dbReference type="OrthoDB" id="10258888at2759"/>
<feature type="repeat" description="ANK" evidence="1">
    <location>
        <begin position="160"/>
        <end position="192"/>
    </location>
</feature>
<sequence length="712" mass="81627">MSNTGENFQIFIALPSDDICTVKGLSREMFVYQLKSRVELKAGIPADIFNLFFMNAQLSDQDTLKAYHLKHGCIVRVKIEPNWIGLFEACWRGDIYDVFENGVQFLDEEKFQGYNISLWNKLVIQRATFALFIACHRGYIGLILELINRAATDTNGKTIFGRSALHVASYQGFVGCVSLLLSEGAICNQIDIGGKTPLALASENGHVYCERRLWLYQWNLQTFRRQSSRSSSGDSCESTAENEGRKNGRSSPQITKLPSTRRTHEQPDQNNNEKQQTTAIHLHLPRVTNNEDKRDLRRTQSHEPPRSPSPIPLMKIAEKYRKELREFNEGTRHLPAHAQNGSKEEKPIPEPETLQLKKTWKDEVDVVREANDMDDELEKGVERSPSFTETSTVLSKETKEGDSTAAEQKQDNRDVLVETGFQELERPASGRNNGIRKLDIVMSESREKGKVESISREEDTSGYEKEQDTEHGNSLLDLRQEYSRKKPAQTFENWLQMKRSQEKTRPCTAPAQKSRLGKSIDPESFKKWLSGKRFQRMHSMNSESSTSNKKSFISSGGLTFDRWLETKITQRPMSAMSYVTESRDNNASGASSKVRKPIISGKPFELWLAEKRTVAQASHDDDEEEKNASKLTGKTFEVWLEDKHKQTQIELVLKVTTEKEQQRVAQIDQLAKWLNPHYKTYEDWLAIKNFQASLERERAQNEPQKTTRRDSF</sequence>
<dbReference type="AlphaFoldDB" id="A0A9X0CL13"/>
<keyword evidence="5" id="KW-1185">Reference proteome</keyword>
<dbReference type="InterPro" id="IPR039323">
    <property type="entry name" value="ANKRD_45/46/60"/>
</dbReference>
<dbReference type="PANTHER" id="PTHR22677:SF4">
    <property type="entry name" value="USHER SYNDROME TYPE-1G PROTEIN-LIKE PROTEIN"/>
    <property type="match status" value="1"/>
</dbReference>
<dbReference type="InterPro" id="IPR002110">
    <property type="entry name" value="Ankyrin_rpt"/>
</dbReference>
<feature type="region of interest" description="Disordered" evidence="2">
    <location>
        <begin position="496"/>
        <end position="518"/>
    </location>
</feature>
<feature type="compositionally biased region" description="Polar residues" evidence="2">
    <location>
        <begin position="249"/>
        <end position="260"/>
    </location>
</feature>
<feature type="region of interest" description="Disordered" evidence="2">
    <location>
        <begin position="227"/>
        <end position="314"/>
    </location>
</feature>
<feature type="region of interest" description="Disordered" evidence="2">
    <location>
        <begin position="371"/>
        <end position="481"/>
    </location>
</feature>
<feature type="compositionally biased region" description="Basic and acidic residues" evidence="2">
    <location>
        <begin position="289"/>
        <end position="305"/>
    </location>
</feature>
<accession>A0A9X0CL13</accession>
<dbReference type="SUPFAM" id="SSF48403">
    <property type="entry name" value="Ankyrin repeat"/>
    <property type="match status" value="1"/>
</dbReference>
<feature type="compositionally biased region" description="Low complexity" evidence="2">
    <location>
        <begin position="227"/>
        <end position="238"/>
    </location>
</feature>
<name>A0A9X0CL13_9CNID</name>
<reference evidence="4" key="1">
    <citation type="submission" date="2023-01" db="EMBL/GenBank/DDBJ databases">
        <title>Genome assembly of the deep-sea coral Lophelia pertusa.</title>
        <authorList>
            <person name="Herrera S."/>
            <person name="Cordes E."/>
        </authorList>
    </citation>
    <scope>NUCLEOTIDE SEQUENCE</scope>
    <source>
        <strain evidence="4">USNM1676648</strain>
        <tissue evidence="4">Polyp</tissue>
    </source>
</reference>
<dbReference type="Gene3D" id="3.10.20.90">
    <property type="entry name" value="Phosphatidylinositol 3-kinase Catalytic Subunit, Chain A, domain 1"/>
    <property type="match status" value="1"/>
</dbReference>
<dbReference type="CDD" id="cd17039">
    <property type="entry name" value="Ubl_ubiquitin_like"/>
    <property type="match status" value="1"/>
</dbReference>
<dbReference type="InterPro" id="IPR000626">
    <property type="entry name" value="Ubiquitin-like_dom"/>
</dbReference>
<organism evidence="4 5">
    <name type="scientific">Desmophyllum pertusum</name>
    <dbReference type="NCBI Taxonomy" id="174260"/>
    <lineage>
        <taxon>Eukaryota</taxon>
        <taxon>Metazoa</taxon>
        <taxon>Cnidaria</taxon>
        <taxon>Anthozoa</taxon>
        <taxon>Hexacorallia</taxon>
        <taxon>Scleractinia</taxon>
        <taxon>Caryophylliina</taxon>
        <taxon>Caryophylliidae</taxon>
        <taxon>Desmophyllum</taxon>
    </lineage>
</organism>
<comment type="caution">
    <text evidence="4">The sequence shown here is derived from an EMBL/GenBank/DDBJ whole genome shotgun (WGS) entry which is preliminary data.</text>
</comment>
<dbReference type="PROSITE" id="PS50297">
    <property type="entry name" value="ANK_REP_REGION"/>
    <property type="match status" value="1"/>
</dbReference>
<dbReference type="Proteomes" id="UP001163046">
    <property type="component" value="Unassembled WGS sequence"/>
</dbReference>
<feature type="compositionally biased region" description="Polar residues" evidence="2">
    <location>
        <begin position="268"/>
        <end position="279"/>
    </location>
</feature>
<gene>
    <name evidence="4" type="ORF">OS493_015747</name>
</gene>
<dbReference type="InterPro" id="IPR036770">
    <property type="entry name" value="Ankyrin_rpt-contain_sf"/>
</dbReference>
<protein>
    <recommendedName>
        <fullName evidence="3">Ubiquitin-like domain-containing protein</fullName>
    </recommendedName>
</protein>
<feature type="compositionally biased region" description="Polar residues" evidence="2">
    <location>
        <begin position="385"/>
        <end position="395"/>
    </location>
</feature>
<evidence type="ECO:0000313" key="5">
    <source>
        <dbReference type="Proteomes" id="UP001163046"/>
    </source>
</evidence>
<dbReference type="Pfam" id="PF00240">
    <property type="entry name" value="ubiquitin"/>
    <property type="match status" value="1"/>
</dbReference>
<dbReference type="EMBL" id="MU827309">
    <property type="protein sequence ID" value="KAJ7360637.1"/>
    <property type="molecule type" value="Genomic_DNA"/>
</dbReference>
<dbReference type="PROSITE" id="PS50053">
    <property type="entry name" value="UBIQUITIN_2"/>
    <property type="match status" value="1"/>
</dbReference>
<dbReference type="PANTHER" id="PTHR22677">
    <property type="entry name" value="ANKYRIN REPEAT DOMAIN-CONTAINING PROTEIN 60"/>
    <property type="match status" value="1"/>
</dbReference>
<proteinExistence type="predicted"/>
<evidence type="ECO:0000256" key="1">
    <source>
        <dbReference type="PROSITE-ProRule" id="PRU00023"/>
    </source>
</evidence>